<organism evidence="2 3">
    <name type="scientific">Paractinoplanes bogorensis</name>
    <dbReference type="NCBI Taxonomy" id="1610840"/>
    <lineage>
        <taxon>Bacteria</taxon>
        <taxon>Bacillati</taxon>
        <taxon>Actinomycetota</taxon>
        <taxon>Actinomycetes</taxon>
        <taxon>Micromonosporales</taxon>
        <taxon>Micromonosporaceae</taxon>
        <taxon>Paractinoplanes</taxon>
    </lineage>
</organism>
<dbReference type="EMBL" id="JAHKKG010000004">
    <property type="protein sequence ID" value="MBU2664540.1"/>
    <property type="molecule type" value="Genomic_DNA"/>
</dbReference>
<reference evidence="2 3" key="1">
    <citation type="submission" date="2021-06" db="EMBL/GenBank/DDBJ databases">
        <title>Actinoplanes lichenicola sp. nov., and Actinoplanes ovalisporus sp. nov., isolated from lichen in Thailand.</title>
        <authorList>
            <person name="Saeng-In P."/>
            <person name="Kanchanasin P."/>
            <person name="Yuki M."/>
            <person name="Kudo T."/>
            <person name="Ohkuma M."/>
            <person name="Phongsopitanun W."/>
            <person name="Tanasupawat S."/>
        </authorList>
    </citation>
    <scope>NUCLEOTIDE SEQUENCE [LARGE SCALE GENOMIC DNA]</scope>
    <source>
        <strain evidence="2 3">NBRC 110975</strain>
    </source>
</reference>
<keyword evidence="1" id="KW-0732">Signal</keyword>
<sequence>MSELDVIVAALAAGAAAGASNTATAAVTDAYNTLKSLVAKRLGSRAEKPILSAHELEQALEESGALADPEIVRQAHALLKATRRPPAQVTIIDSQGVHTGDGDQTNYFS</sequence>
<proteinExistence type="predicted"/>
<comment type="caution">
    <text evidence="2">The sequence shown here is derived from an EMBL/GenBank/DDBJ whole genome shotgun (WGS) entry which is preliminary data.</text>
</comment>
<feature type="chain" id="PRO_5046151294" description="RHIM domain-containing protein" evidence="1">
    <location>
        <begin position="26"/>
        <end position="109"/>
    </location>
</feature>
<evidence type="ECO:0000313" key="2">
    <source>
        <dbReference type="EMBL" id="MBU2664540.1"/>
    </source>
</evidence>
<evidence type="ECO:0008006" key="4">
    <source>
        <dbReference type="Google" id="ProtNLM"/>
    </source>
</evidence>
<dbReference type="RefSeq" id="WP_215787245.1">
    <property type="nucleotide sequence ID" value="NZ_JAHKKG010000004.1"/>
</dbReference>
<gene>
    <name evidence="2" type="ORF">KOI35_13640</name>
</gene>
<keyword evidence="3" id="KW-1185">Reference proteome</keyword>
<accession>A0ABS5YM49</accession>
<evidence type="ECO:0000313" key="3">
    <source>
        <dbReference type="Proteomes" id="UP001519654"/>
    </source>
</evidence>
<dbReference type="Proteomes" id="UP001519654">
    <property type="component" value="Unassembled WGS sequence"/>
</dbReference>
<feature type="signal peptide" evidence="1">
    <location>
        <begin position="1"/>
        <end position="25"/>
    </location>
</feature>
<name>A0ABS5YM49_9ACTN</name>
<protein>
    <recommendedName>
        <fullName evidence="4">RHIM domain-containing protein</fullName>
    </recommendedName>
</protein>
<evidence type="ECO:0000256" key="1">
    <source>
        <dbReference type="SAM" id="SignalP"/>
    </source>
</evidence>